<dbReference type="AlphaFoldDB" id="A0A517S8Z9"/>
<feature type="domain" description="HD" evidence="1">
    <location>
        <begin position="240"/>
        <end position="337"/>
    </location>
</feature>
<accession>A0A517S8Z9</accession>
<dbReference type="SUPFAM" id="SSF109604">
    <property type="entry name" value="HD-domain/PDEase-like"/>
    <property type="match status" value="1"/>
</dbReference>
<dbReference type="CDD" id="cd00077">
    <property type="entry name" value="HDc"/>
    <property type="match status" value="1"/>
</dbReference>
<evidence type="ECO:0000259" key="1">
    <source>
        <dbReference type="Pfam" id="PF01966"/>
    </source>
</evidence>
<dbReference type="KEGG" id="ccos:Pan44_05940"/>
<organism evidence="2 3">
    <name type="scientific">Caulifigura coniformis</name>
    <dbReference type="NCBI Taxonomy" id="2527983"/>
    <lineage>
        <taxon>Bacteria</taxon>
        <taxon>Pseudomonadati</taxon>
        <taxon>Planctomycetota</taxon>
        <taxon>Planctomycetia</taxon>
        <taxon>Planctomycetales</taxon>
        <taxon>Planctomycetaceae</taxon>
        <taxon>Caulifigura</taxon>
    </lineage>
</organism>
<gene>
    <name evidence="2" type="ORF">Pan44_05940</name>
</gene>
<evidence type="ECO:0000313" key="3">
    <source>
        <dbReference type="Proteomes" id="UP000315700"/>
    </source>
</evidence>
<sequence>MSQDKLRQQVAIEAARLIFRRQEHDPYRATLRAARHMFRGWLKPDEFPSPAEIRMHLQQMSWMHEGDVRFDNRSQTLQAAAALMRRLEAWRPRLVGSVVAGATRHHRHLRVIVFSDDPDAVGQAIAFQPFERIDGVHRRGGQARPRTLFRYRDDFETRVVCYPEALANRKLRHVSTGRLIPALSLPRLEKRLSRVDPDGAARASGDECFSPNRFDVYRMLLAPLASVQQRKSSHPEGDALYHSLQVFELARQQSPYDEEFLLAALLHDVGKAIDPLAHVDAALSALKGHVTERTEWLIANHHDAHRLREGTLGARAKRRLRESPDYEELMTLARCDAAGRVPGGTAPDIDTALDYIRGVARMCGDSD</sequence>
<keyword evidence="3" id="KW-1185">Reference proteome</keyword>
<dbReference type="Gene3D" id="1.10.3210.10">
    <property type="entry name" value="Hypothetical protein af1432"/>
    <property type="match status" value="1"/>
</dbReference>
<reference evidence="2 3" key="1">
    <citation type="submission" date="2019-02" db="EMBL/GenBank/DDBJ databases">
        <title>Deep-cultivation of Planctomycetes and their phenomic and genomic characterization uncovers novel biology.</title>
        <authorList>
            <person name="Wiegand S."/>
            <person name="Jogler M."/>
            <person name="Boedeker C."/>
            <person name="Pinto D."/>
            <person name="Vollmers J."/>
            <person name="Rivas-Marin E."/>
            <person name="Kohn T."/>
            <person name="Peeters S.H."/>
            <person name="Heuer A."/>
            <person name="Rast P."/>
            <person name="Oberbeckmann S."/>
            <person name="Bunk B."/>
            <person name="Jeske O."/>
            <person name="Meyerdierks A."/>
            <person name="Storesund J.E."/>
            <person name="Kallscheuer N."/>
            <person name="Luecker S."/>
            <person name="Lage O.M."/>
            <person name="Pohl T."/>
            <person name="Merkel B.J."/>
            <person name="Hornburger P."/>
            <person name="Mueller R.-W."/>
            <person name="Bruemmer F."/>
            <person name="Labrenz M."/>
            <person name="Spormann A.M."/>
            <person name="Op den Camp H."/>
            <person name="Overmann J."/>
            <person name="Amann R."/>
            <person name="Jetten M.S.M."/>
            <person name="Mascher T."/>
            <person name="Medema M.H."/>
            <person name="Devos D.P."/>
            <person name="Kaster A.-K."/>
            <person name="Ovreas L."/>
            <person name="Rohde M."/>
            <person name="Galperin M.Y."/>
            <person name="Jogler C."/>
        </authorList>
    </citation>
    <scope>NUCLEOTIDE SEQUENCE [LARGE SCALE GENOMIC DNA]</scope>
    <source>
        <strain evidence="2 3">Pan44</strain>
    </source>
</reference>
<dbReference type="Proteomes" id="UP000315700">
    <property type="component" value="Chromosome"/>
</dbReference>
<dbReference type="EMBL" id="CP036271">
    <property type="protein sequence ID" value="QDT52582.1"/>
    <property type="molecule type" value="Genomic_DNA"/>
</dbReference>
<protein>
    <submittedName>
        <fullName evidence="2">HD domain protein</fullName>
    </submittedName>
</protein>
<dbReference type="InterPro" id="IPR006674">
    <property type="entry name" value="HD_domain"/>
</dbReference>
<name>A0A517S8Z9_9PLAN</name>
<evidence type="ECO:0000313" key="2">
    <source>
        <dbReference type="EMBL" id="QDT52582.1"/>
    </source>
</evidence>
<dbReference type="InParanoid" id="A0A517S8Z9"/>
<dbReference type="RefSeq" id="WP_197453787.1">
    <property type="nucleotide sequence ID" value="NZ_CP036271.1"/>
</dbReference>
<proteinExistence type="predicted"/>
<dbReference type="Pfam" id="PF01966">
    <property type="entry name" value="HD"/>
    <property type="match status" value="1"/>
</dbReference>
<dbReference type="InterPro" id="IPR003607">
    <property type="entry name" value="HD/PDEase_dom"/>
</dbReference>